<gene>
    <name evidence="2" type="ORF">D623_10014230</name>
</gene>
<organism evidence="2 3">
    <name type="scientific">Myotis brandtii</name>
    <name type="common">Brandt's bat</name>
    <dbReference type="NCBI Taxonomy" id="109478"/>
    <lineage>
        <taxon>Eukaryota</taxon>
        <taxon>Metazoa</taxon>
        <taxon>Chordata</taxon>
        <taxon>Craniata</taxon>
        <taxon>Vertebrata</taxon>
        <taxon>Euteleostomi</taxon>
        <taxon>Mammalia</taxon>
        <taxon>Eutheria</taxon>
        <taxon>Laurasiatheria</taxon>
        <taxon>Chiroptera</taxon>
        <taxon>Yangochiroptera</taxon>
        <taxon>Vespertilionidae</taxon>
        <taxon>Myotis</taxon>
    </lineage>
</organism>
<keyword evidence="3" id="KW-1185">Reference proteome</keyword>
<evidence type="ECO:0000313" key="2">
    <source>
        <dbReference type="EMBL" id="EPQ17948.1"/>
    </source>
</evidence>
<evidence type="ECO:0000313" key="3">
    <source>
        <dbReference type="Proteomes" id="UP000052978"/>
    </source>
</evidence>
<proteinExistence type="predicted"/>
<dbReference type="EMBL" id="KE164431">
    <property type="protein sequence ID" value="EPQ17948.1"/>
    <property type="molecule type" value="Genomic_DNA"/>
</dbReference>
<dbReference type="AlphaFoldDB" id="S7Q3L4"/>
<name>S7Q3L4_MYOBR</name>
<dbReference type="Proteomes" id="UP000052978">
    <property type="component" value="Unassembled WGS sequence"/>
</dbReference>
<sequence>MGNSLGIVVGGSSLRPDGKAVWVQTPSTRMDAGVLRRCGASPCASVPTAPQLRPVGGILPSPTGCAHHPPGGAPLPTLSEEPLANRPLGVEHLLCSEAEPSRFQPRLEPISEPPQPRRESAHWAPDGNAAFETVPRAGSPQRMDGRHPALPPVFEPPQSGCWEVARNAPVLVAN</sequence>
<feature type="region of interest" description="Disordered" evidence="1">
    <location>
        <begin position="130"/>
        <end position="159"/>
    </location>
</feature>
<reference evidence="2 3" key="1">
    <citation type="journal article" date="2013" name="Nat. Commun.">
        <title>Genome analysis reveals insights into physiology and longevity of the Brandt's bat Myotis brandtii.</title>
        <authorList>
            <person name="Seim I."/>
            <person name="Fang X."/>
            <person name="Xiong Z."/>
            <person name="Lobanov A.V."/>
            <person name="Huang Z."/>
            <person name="Ma S."/>
            <person name="Feng Y."/>
            <person name="Turanov A.A."/>
            <person name="Zhu Y."/>
            <person name="Lenz T.L."/>
            <person name="Gerashchenko M.V."/>
            <person name="Fan D."/>
            <person name="Hee Yim S."/>
            <person name="Yao X."/>
            <person name="Jordan D."/>
            <person name="Xiong Y."/>
            <person name="Ma Y."/>
            <person name="Lyapunov A.N."/>
            <person name="Chen G."/>
            <person name="Kulakova O.I."/>
            <person name="Sun Y."/>
            <person name="Lee S.G."/>
            <person name="Bronson R.T."/>
            <person name="Moskalev A.A."/>
            <person name="Sunyaev S.R."/>
            <person name="Zhang G."/>
            <person name="Krogh A."/>
            <person name="Wang J."/>
            <person name="Gladyshev V.N."/>
        </authorList>
    </citation>
    <scope>NUCLEOTIDE SEQUENCE [LARGE SCALE GENOMIC DNA]</scope>
</reference>
<accession>S7Q3L4</accession>
<evidence type="ECO:0000256" key="1">
    <source>
        <dbReference type="SAM" id="MobiDB-lite"/>
    </source>
</evidence>
<protein>
    <submittedName>
        <fullName evidence="2">Uncharacterized protein</fullName>
    </submittedName>
</protein>